<feature type="region of interest" description="Disordered" evidence="1">
    <location>
        <begin position="244"/>
        <end position="432"/>
    </location>
</feature>
<feature type="compositionally biased region" description="Basic residues" evidence="1">
    <location>
        <begin position="195"/>
        <end position="211"/>
    </location>
</feature>
<dbReference type="GO" id="GO:0052693">
    <property type="term" value="F:epoxyqueuosine reductase activity"/>
    <property type="evidence" value="ECO:0007669"/>
    <property type="project" value="UniProtKB-EC"/>
</dbReference>
<protein>
    <submittedName>
        <fullName evidence="2">Epoxyqueuosine reductase</fullName>
        <ecNumber evidence="2">1.17.99.6</ecNumber>
    </submittedName>
</protein>
<feature type="compositionally biased region" description="Basic and acidic residues" evidence="1">
    <location>
        <begin position="271"/>
        <end position="281"/>
    </location>
</feature>
<feature type="region of interest" description="Disordered" evidence="1">
    <location>
        <begin position="49"/>
        <end position="211"/>
    </location>
</feature>
<feature type="compositionally biased region" description="Basic residues" evidence="1">
    <location>
        <begin position="149"/>
        <end position="158"/>
    </location>
</feature>
<evidence type="ECO:0000256" key="1">
    <source>
        <dbReference type="SAM" id="MobiDB-lite"/>
    </source>
</evidence>
<dbReference type="AlphaFoldDB" id="A0A6J4VR74"/>
<evidence type="ECO:0000313" key="2">
    <source>
        <dbReference type="EMBL" id="CAA9585437.1"/>
    </source>
</evidence>
<keyword evidence="2" id="KW-0560">Oxidoreductase</keyword>
<proteinExistence type="predicted"/>
<feature type="compositionally biased region" description="Basic residues" evidence="1">
    <location>
        <begin position="358"/>
        <end position="370"/>
    </location>
</feature>
<reference evidence="2" key="1">
    <citation type="submission" date="2020-02" db="EMBL/GenBank/DDBJ databases">
        <authorList>
            <person name="Meier V. D."/>
        </authorList>
    </citation>
    <scope>NUCLEOTIDE SEQUENCE</scope>
    <source>
        <strain evidence="2">AVDCRST_MAG19</strain>
    </source>
</reference>
<sequence length="432" mass="46502">APCRHGGVRRSDRHQTDGRGPCGIGPRSRILLDHGASSARRYRLAVVRPPALPAGDADGTCQATGRGARARRGGGHDRRSLPGGGRPAAGAHRGRSGPRARLVHARPRPVLRRPAEPPGVRALDRRRRGRVLVGRSREAGRRGTAGSHRALRLGRRLPRPPQGADAVPPPGHRGPGRASGRGPASRRHGADRGPRGGRPRRAGLVRQERVHHRARARVLGAPRRTVARSGVGGGCAASTELRALPDLPRPLPDRRHRRTVHRRDAPLPLLPDDRAAGRDPGRAPSAPWRLGLRLRRLPGRLPVHPSRPARPGPRFSSPLARERVPVAPPAADDHGGRVPGHLPGHPRAAGEAAGAGPQRRRRARQRRLRGGRSGPCRRADRTRRAAGPRACGMGARAPRWRQRAQDPRQPAPRRTGGDGPGRNRPGPDRAFV</sequence>
<gene>
    <name evidence="2" type="ORF">AVDCRST_MAG19-4583</name>
</gene>
<dbReference type="EMBL" id="CADCWL010000250">
    <property type="protein sequence ID" value="CAA9585437.1"/>
    <property type="molecule type" value="Genomic_DNA"/>
</dbReference>
<feature type="non-terminal residue" evidence="2">
    <location>
        <position position="432"/>
    </location>
</feature>
<name>A0A6J4VR74_9BACT</name>
<organism evidence="2">
    <name type="scientific">uncultured Thermomicrobiales bacterium</name>
    <dbReference type="NCBI Taxonomy" id="1645740"/>
    <lineage>
        <taxon>Bacteria</taxon>
        <taxon>Pseudomonadati</taxon>
        <taxon>Thermomicrobiota</taxon>
        <taxon>Thermomicrobia</taxon>
        <taxon>Thermomicrobiales</taxon>
        <taxon>environmental samples</taxon>
    </lineage>
</organism>
<feature type="non-terminal residue" evidence="2">
    <location>
        <position position="1"/>
    </location>
</feature>
<feature type="region of interest" description="Disordered" evidence="1">
    <location>
        <begin position="1"/>
        <end position="29"/>
    </location>
</feature>
<dbReference type="EC" id="1.17.99.6" evidence="2"/>
<feature type="compositionally biased region" description="Low complexity" evidence="1">
    <location>
        <begin position="347"/>
        <end position="357"/>
    </location>
</feature>
<accession>A0A6J4VR74</accession>
<feature type="compositionally biased region" description="Basic residues" evidence="1">
    <location>
        <begin position="92"/>
        <end position="111"/>
    </location>
</feature>